<sequence>MPGWQMKQFVLVLLRLTRAISIWKLSSMLSKIQAHRPIPLLRKLPMKWALTVQMNNKSFLPLKAKCEDGMIVLTKRLGGGKYKLRYLGTVFPVSVMDELAGKFMEYMPERVEKDTSTLVLAPMPGMLKSVSVEAGDEVAEGQEVCVLEAMKMQNSLIAAKMGKVKAVHFKAGQTVDEGDVIVELE</sequence>
<dbReference type="InterPro" id="IPR050856">
    <property type="entry name" value="Biotin_carboxylase_complex"/>
</dbReference>
<feature type="signal peptide" evidence="2">
    <location>
        <begin position="1"/>
        <end position="19"/>
    </location>
</feature>
<keyword evidence="5" id="KW-1185">Reference proteome</keyword>
<dbReference type="Gene3D" id="2.40.50.100">
    <property type="match status" value="1"/>
</dbReference>
<feature type="domain" description="Lipoyl-binding" evidence="3">
    <location>
        <begin position="109"/>
        <end position="185"/>
    </location>
</feature>
<dbReference type="Pfam" id="PF00364">
    <property type="entry name" value="Biotin_lipoyl"/>
    <property type="match status" value="1"/>
</dbReference>
<evidence type="ECO:0000256" key="1">
    <source>
        <dbReference type="ARBA" id="ARBA00023267"/>
    </source>
</evidence>
<keyword evidence="1" id="KW-0092">Biotin</keyword>
<name>A0ABQ9F0G3_TEGGR</name>
<feature type="chain" id="PRO_5047127264" description="Lipoyl-binding domain-containing protein" evidence="2">
    <location>
        <begin position="20"/>
        <end position="185"/>
    </location>
</feature>
<keyword evidence="2" id="KW-0732">Signal</keyword>
<dbReference type="EMBL" id="JARBDR010000640">
    <property type="protein sequence ID" value="KAJ8309686.1"/>
    <property type="molecule type" value="Genomic_DNA"/>
</dbReference>
<proteinExistence type="predicted"/>
<evidence type="ECO:0000259" key="3">
    <source>
        <dbReference type="PROSITE" id="PS50968"/>
    </source>
</evidence>
<evidence type="ECO:0000313" key="4">
    <source>
        <dbReference type="EMBL" id="KAJ8309686.1"/>
    </source>
</evidence>
<accession>A0ABQ9F0G3</accession>
<dbReference type="InterPro" id="IPR001882">
    <property type="entry name" value="Biotin_BS"/>
</dbReference>
<dbReference type="SUPFAM" id="SSF51230">
    <property type="entry name" value="Single hybrid motif"/>
    <property type="match status" value="1"/>
</dbReference>
<organism evidence="4 5">
    <name type="scientific">Tegillarca granosa</name>
    <name type="common">Malaysian cockle</name>
    <name type="synonym">Anadara granosa</name>
    <dbReference type="NCBI Taxonomy" id="220873"/>
    <lineage>
        <taxon>Eukaryota</taxon>
        <taxon>Metazoa</taxon>
        <taxon>Spiralia</taxon>
        <taxon>Lophotrochozoa</taxon>
        <taxon>Mollusca</taxon>
        <taxon>Bivalvia</taxon>
        <taxon>Autobranchia</taxon>
        <taxon>Pteriomorphia</taxon>
        <taxon>Arcoida</taxon>
        <taxon>Arcoidea</taxon>
        <taxon>Arcidae</taxon>
        <taxon>Tegillarca</taxon>
    </lineage>
</organism>
<dbReference type="Proteomes" id="UP001217089">
    <property type="component" value="Unassembled WGS sequence"/>
</dbReference>
<dbReference type="CDD" id="cd06850">
    <property type="entry name" value="biotinyl_domain"/>
    <property type="match status" value="1"/>
</dbReference>
<protein>
    <recommendedName>
        <fullName evidence="3">Lipoyl-binding domain-containing protein</fullName>
    </recommendedName>
</protein>
<dbReference type="PANTHER" id="PTHR18866:SF33">
    <property type="entry name" value="METHYLCROTONOYL-COA CARBOXYLASE SUBUNIT ALPHA, MITOCHONDRIAL-RELATED"/>
    <property type="match status" value="1"/>
</dbReference>
<dbReference type="PROSITE" id="PS50968">
    <property type="entry name" value="BIOTINYL_LIPOYL"/>
    <property type="match status" value="1"/>
</dbReference>
<reference evidence="4 5" key="1">
    <citation type="submission" date="2022-12" db="EMBL/GenBank/DDBJ databases">
        <title>Chromosome-level genome of Tegillarca granosa.</title>
        <authorList>
            <person name="Kim J."/>
        </authorList>
    </citation>
    <scope>NUCLEOTIDE SEQUENCE [LARGE SCALE GENOMIC DNA]</scope>
    <source>
        <strain evidence="4">Teg-2019</strain>
        <tissue evidence="4">Adductor muscle</tissue>
    </source>
</reference>
<dbReference type="PROSITE" id="PS00188">
    <property type="entry name" value="BIOTIN"/>
    <property type="match status" value="1"/>
</dbReference>
<evidence type="ECO:0000313" key="5">
    <source>
        <dbReference type="Proteomes" id="UP001217089"/>
    </source>
</evidence>
<dbReference type="InterPro" id="IPR000089">
    <property type="entry name" value="Biotin_lipoyl"/>
</dbReference>
<dbReference type="PANTHER" id="PTHR18866">
    <property type="entry name" value="CARBOXYLASE:PYRUVATE/ACETYL-COA/PROPIONYL-COA CARBOXYLASE"/>
    <property type="match status" value="1"/>
</dbReference>
<dbReference type="InterPro" id="IPR011053">
    <property type="entry name" value="Single_hybrid_motif"/>
</dbReference>
<comment type="caution">
    <text evidence="4">The sequence shown here is derived from an EMBL/GenBank/DDBJ whole genome shotgun (WGS) entry which is preliminary data.</text>
</comment>
<gene>
    <name evidence="4" type="ORF">KUTeg_011551</name>
</gene>
<evidence type="ECO:0000256" key="2">
    <source>
        <dbReference type="SAM" id="SignalP"/>
    </source>
</evidence>